<dbReference type="AlphaFoldDB" id="A0AAV4IDY6"/>
<dbReference type="EMBL" id="BMAT01002528">
    <property type="protein sequence ID" value="GFS08589.1"/>
    <property type="molecule type" value="Genomic_DNA"/>
</dbReference>
<proteinExistence type="inferred from homology"/>
<comment type="similarity">
    <text evidence="1">Belongs to the UPF0488 family.</text>
</comment>
<accession>A0AAV4IDY6</accession>
<organism evidence="3 4">
    <name type="scientific">Elysia marginata</name>
    <dbReference type="NCBI Taxonomy" id="1093978"/>
    <lineage>
        <taxon>Eukaryota</taxon>
        <taxon>Metazoa</taxon>
        <taxon>Spiralia</taxon>
        <taxon>Lophotrochozoa</taxon>
        <taxon>Mollusca</taxon>
        <taxon>Gastropoda</taxon>
        <taxon>Heterobranchia</taxon>
        <taxon>Euthyneura</taxon>
        <taxon>Panpulmonata</taxon>
        <taxon>Sacoglossa</taxon>
        <taxon>Placobranchoidea</taxon>
        <taxon>Plakobranchidae</taxon>
        <taxon>Elysia</taxon>
    </lineage>
</organism>
<protein>
    <submittedName>
        <fullName evidence="3">UPF0488 protein C8orf33 homolog</fullName>
    </submittedName>
</protein>
<dbReference type="Pfam" id="PF15393">
    <property type="entry name" value="DUF4615"/>
    <property type="match status" value="1"/>
</dbReference>
<sequence>MSSLSMTDEKFHDELRWCISQLELGFQRQDPNSRQALEAVKILKILRSPKAPLVKKRQAMRNALGDYRKKMKESEKKFLSGLRNSKFQTAGNAKSHLKSKFLRQSHSRTVDRDELGSHLSSLNLQQNLEAADRVEEDSQDESFTSGSFSQQTSSGFVNSLPDIASFDSIAASRQAEDPACSIAQSKLAVKTEVSSEQADLKFDDHSESIMHSASSDMTRKSSGNAFHYVPSDNSFCFGFSNETGDNNNDVEAVDGTGDGREQSQNNDLSNSQLKSEDVKVKPNAFKYKRTDNSFVFNFS</sequence>
<dbReference type="Proteomes" id="UP000762676">
    <property type="component" value="Unassembled WGS sequence"/>
</dbReference>
<reference evidence="3 4" key="1">
    <citation type="journal article" date="2021" name="Elife">
        <title>Chloroplast acquisition without the gene transfer in kleptoplastic sea slugs, Plakobranchus ocellatus.</title>
        <authorList>
            <person name="Maeda T."/>
            <person name="Takahashi S."/>
            <person name="Yoshida T."/>
            <person name="Shimamura S."/>
            <person name="Takaki Y."/>
            <person name="Nagai Y."/>
            <person name="Toyoda A."/>
            <person name="Suzuki Y."/>
            <person name="Arimoto A."/>
            <person name="Ishii H."/>
            <person name="Satoh N."/>
            <person name="Nishiyama T."/>
            <person name="Hasebe M."/>
            <person name="Maruyama T."/>
            <person name="Minagawa J."/>
            <person name="Obokata J."/>
            <person name="Shigenobu S."/>
        </authorList>
    </citation>
    <scope>NUCLEOTIDE SEQUENCE [LARGE SCALE GENOMIC DNA]</scope>
</reference>
<evidence type="ECO:0000313" key="3">
    <source>
        <dbReference type="EMBL" id="GFS08589.1"/>
    </source>
</evidence>
<evidence type="ECO:0000313" key="4">
    <source>
        <dbReference type="Proteomes" id="UP000762676"/>
    </source>
</evidence>
<dbReference type="PANTHER" id="PTHR13602">
    <property type="entry name" value="UPF0488 PROTEIN C8ORF33"/>
    <property type="match status" value="1"/>
</dbReference>
<keyword evidence="4" id="KW-1185">Reference proteome</keyword>
<name>A0AAV4IDY6_9GAST</name>
<dbReference type="InterPro" id="IPR029274">
    <property type="entry name" value="DUF4615"/>
</dbReference>
<feature type="compositionally biased region" description="Low complexity" evidence="2">
    <location>
        <begin position="142"/>
        <end position="153"/>
    </location>
</feature>
<feature type="region of interest" description="Disordered" evidence="2">
    <location>
        <begin position="246"/>
        <end position="276"/>
    </location>
</feature>
<comment type="caution">
    <text evidence="3">The sequence shown here is derived from an EMBL/GenBank/DDBJ whole genome shotgun (WGS) entry which is preliminary data.</text>
</comment>
<dbReference type="PANTHER" id="PTHR13602:SF2">
    <property type="entry name" value="UPF0488 PROTEIN C8ORF33"/>
    <property type="match status" value="1"/>
</dbReference>
<feature type="region of interest" description="Disordered" evidence="2">
    <location>
        <begin position="130"/>
        <end position="153"/>
    </location>
</feature>
<evidence type="ECO:0000256" key="2">
    <source>
        <dbReference type="SAM" id="MobiDB-lite"/>
    </source>
</evidence>
<evidence type="ECO:0000256" key="1">
    <source>
        <dbReference type="ARBA" id="ARBA00005707"/>
    </source>
</evidence>
<gene>
    <name evidence="3" type="ORF">ElyMa_001278100</name>
</gene>
<feature type="compositionally biased region" description="Polar residues" evidence="2">
    <location>
        <begin position="262"/>
        <end position="273"/>
    </location>
</feature>